<evidence type="ECO:0000256" key="1">
    <source>
        <dbReference type="SAM" id="MobiDB-lite"/>
    </source>
</evidence>
<protein>
    <submittedName>
        <fullName evidence="2">Uncharacterized protein</fullName>
    </submittedName>
</protein>
<reference evidence="2 3" key="1">
    <citation type="submission" date="2013-12" db="EMBL/GenBank/DDBJ databases">
        <title>Draft genome of the parsitic nematode Ancylostoma duodenale.</title>
        <authorList>
            <person name="Mitreva M."/>
        </authorList>
    </citation>
    <scope>NUCLEOTIDE SEQUENCE [LARGE SCALE GENOMIC DNA]</scope>
    <source>
        <strain evidence="2 3">Zhejiang</strain>
    </source>
</reference>
<dbReference type="AlphaFoldDB" id="A0A0C2E183"/>
<dbReference type="OrthoDB" id="10406905at2759"/>
<name>A0A0C2E183_9BILA</name>
<feature type="compositionally biased region" description="Basic and acidic residues" evidence="1">
    <location>
        <begin position="103"/>
        <end position="140"/>
    </location>
</feature>
<feature type="region of interest" description="Disordered" evidence="1">
    <location>
        <begin position="103"/>
        <end position="149"/>
    </location>
</feature>
<organism evidence="2 3">
    <name type="scientific">Ancylostoma duodenale</name>
    <dbReference type="NCBI Taxonomy" id="51022"/>
    <lineage>
        <taxon>Eukaryota</taxon>
        <taxon>Metazoa</taxon>
        <taxon>Ecdysozoa</taxon>
        <taxon>Nematoda</taxon>
        <taxon>Chromadorea</taxon>
        <taxon>Rhabditida</taxon>
        <taxon>Rhabditina</taxon>
        <taxon>Rhabditomorpha</taxon>
        <taxon>Strongyloidea</taxon>
        <taxon>Ancylostomatidae</taxon>
        <taxon>Ancylostomatinae</taxon>
        <taxon>Ancylostoma</taxon>
    </lineage>
</organism>
<accession>A0A0C2E183</accession>
<gene>
    <name evidence="2" type="ORF">ANCDUO_00554</name>
</gene>
<dbReference type="EMBL" id="KN726219">
    <property type="protein sequence ID" value="KIH69102.1"/>
    <property type="molecule type" value="Genomic_DNA"/>
</dbReference>
<dbReference type="Proteomes" id="UP000054047">
    <property type="component" value="Unassembled WGS sequence"/>
</dbReference>
<evidence type="ECO:0000313" key="2">
    <source>
        <dbReference type="EMBL" id="KIH69102.1"/>
    </source>
</evidence>
<keyword evidence="3" id="KW-1185">Reference proteome</keyword>
<sequence>MRELDLGAPEGTSNIRSSEILQEIQKMAVKVKRMDAVVYEKLYRPPEESVTLLMKEMEDRLNEKLQALLGSIHLKLDRTAEEWEKKVELIIYAQINTVVQLKEAQKPKKEAQVPEKAARAPEKKHGEKKRRSDREEDPSSKRPPMPKEVLVAKDKTRYLAKCKERTFGNSSSMLVKNGRAVMCNFCETIGRHEEDAYSVSNHARRNLA</sequence>
<proteinExistence type="predicted"/>
<evidence type="ECO:0000313" key="3">
    <source>
        <dbReference type="Proteomes" id="UP000054047"/>
    </source>
</evidence>